<dbReference type="RefSeq" id="WP_181585165.1">
    <property type="nucleotide sequence ID" value="NZ_CP059399.1"/>
</dbReference>
<keyword evidence="2" id="KW-1185">Reference proteome</keyword>
<sequence length="130" mass="15667">MQPEHEELMRSDFQDRTALTWQAYKPDATEQTLFDISRRTAEYDQRWLSGPHAEHWQFLTDAYSDWRARPDTMGRFLDNLEHNRRTYGDTGGFTETQRQSLIQAGNLAREEQACQRLYQQQPQRDVERWR</sequence>
<evidence type="ECO:0000313" key="2">
    <source>
        <dbReference type="Proteomes" id="UP000515512"/>
    </source>
</evidence>
<evidence type="ECO:0000313" key="1">
    <source>
        <dbReference type="EMBL" id="QLY34001.1"/>
    </source>
</evidence>
<name>A0A7D6VDN1_9NOCA</name>
<protein>
    <submittedName>
        <fullName evidence="1">Uncharacterized protein</fullName>
    </submittedName>
</protein>
<dbReference type="Proteomes" id="UP000515512">
    <property type="component" value="Chromosome"/>
</dbReference>
<proteinExistence type="predicted"/>
<accession>A0A7D6VDN1</accession>
<gene>
    <name evidence="1" type="ORF">H0264_18755</name>
</gene>
<organism evidence="1 2">
    <name type="scientific">Nocardia huaxiensis</name>
    <dbReference type="NCBI Taxonomy" id="2755382"/>
    <lineage>
        <taxon>Bacteria</taxon>
        <taxon>Bacillati</taxon>
        <taxon>Actinomycetota</taxon>
        <taxon>Actinomycetes</taxon>
        <taxon>Mycobacteriales</taxon>
        <taxon>Nocardiaceae</taxon>
        <taxon>Nocardia</taxon>
    </lineage>
</organism>
<dbReference type="KEGG" id="nhu:H0264_18755"/>
<dbReference type="AlphaFoldDB" id="A0A7D6VDN1"/>
<dbReference type="EMBL" id="CP059399">
    <property type="protein sequence ID" value="QLY34001.1"/>
    <property type="molecule type" value="Genomic_DNA"/>
</dbReference>
<reference evidence="1 2" key="1">
    <citation type="submission" date="2020-07" db="EMBL/GenBank/DDBJ databases">
        <authorList>
            <person name="Zhuang K."/>
            <person name="Ran Y."/>
        </authorList>
    </citation>
    <scope>NUCLEOTIDE SEQUENCE [LARGE SCALE GENOMIC DNA]</scope>
    <source>
        <strain evidence="1 2">WCH-YHL-001</strain>
    </source>
</reference>